<feature type="compositionally biased region" description="Polar residues" evidence="1">
    <location>
        <begin position="43"/>
        <end position="52"/>
    </location>
</feature>
<accession>A0A8H3U294</accession>
<gene>
    <name evidence="3" type="ORF">BLS_001193</name>
</gene>
<feature type="compositionally biased region" description="Acidic residues" evidence="1">
    <location>
        <begin position="199"/>
        <end position="216"/>
    </location>
</feature>
<dbReference type="OrthoDB" id="66095at2759"/>
<evidence type="ECO:0000313" key="4">
    <source>
        <dbReference type="Proteomes" id="UP000433883"/>
    </source>
</evidence>
<name>A0A8H3U294_VENIN</name>
<dbReference type="AlphaFoldDB" id="A0A8H3U294"/>
<feature type="region of interest" description="Disordered" evidence="1">
    <location>
        <begin position="43"/>
        <end position="67"/>
    </location>
</feature>
<comment type="caution">
    <text evidence="3">The sequence shown here is derived from an EMBL/GenBank/DDBJ whole genome shotgun (WGS) entry which is preliminary data.</text>
</comment>
<reference evidence="3 4" key="1">
    <citation type="submission" date="2019-11" db="EMBL/GenBank/DDBJ databases">
        <title>Venturia inaequalis Genome Resource.</title>
        <authorList>
            <person name="Lichtner F.J."/>
        </authorList>
    </citation>
    <scope>NUCLEOTIDE SEQUENCE [LARGE SCALE GENOMIC DNA]</scope>
    <source>
        <strain evidence="3">Bline_iso_100314</strain>
    </source>
</reference>
<dbReference type="Proteomes" id="UP000433883">
    <property type="component" value="Unassembled WGS sequence"/>
</dbReference>
<protein>
    <submittedName>
        <fullName evidence="3">Uncharacterized protein</fullName>
    </submittedName>
</protein>
<feature type="chain" id="PRO_5034986458" evidence="2">
    <location>
        <begin position="21"/>
        <end position="307"/>
    </location>
</feature>
<dbReference type="EMBL" id="WNWQ01001256">
    <property type="protein sequence ID" value="KAE9961882.1"/>
    <property type="molecule type" value="Genomic_DNA"/>
</dbReference>
<sequence>MIIYLVLILSAFLLLRRHYATHTPRDRNGNAMMSFSTFSQWLDEGSSSSNSDTQRDDSGSELEPTQDSDGQFIYTFTEASRGFTRHEVYETSFLLRQTGLPVELVAPILNYAEYWMRTTYEREDRISVAQDFGGQGGDERYLHTAPIGADGLTGLKPVKKVVFVIESRDQGWSSYPDDHGTYRGSWTWFEAKKCDSSILEDDEDGGESEGASDGEQQDLHPDNDARDPAELPSQVQGREIVRNIHAGKNWHKHIISWAADDNDDGIGEWVRELKRGDVIVLSAHARFPGWANRVRSAKIAVYTAAIR</sequence>
<evidence type="ECO:0000313" key="3">
    <source>
        <dbReference type="EMBL" id="KAE9961882.1"/>
    </source>
</evidence>
<keyword evidence="2" id="KW-0732">Signal</keyword>
<feature type="signal peptide" evidence="2">
    <location>
        <begin position="1"/>
        <end position="20"/>
    </location>
</feature>
<evidence type="ECO:0000256" key="2">
    <source>
        <dbReference type="SAM" id="SignalP"/>
    </source>
</evidence>
<proteinExistence type="predicted"/>
<feature type="compositionally biased region" description="Basic and acidic residues" evidence="1">
    <location>
        <begin position="217"/>
        <end position="229"/>
    </location>
</feature>
<organism evidence="3 4">
    <name type="scientific">Venturia inaequalis</name>
    <name type="common">Apple scab fungus</name>
    <dbReference type="NCBI Taxonomy" id="5025"/>
    <lineage>
        <taxon>Eukaryota</taxon>
        <taxon>Fungi</taxon>
        <taxon>Dikarya</taxon>
        <taxon>Ascomycota</taxon>
        <taxon>Pezizomycotina</taxon>
        <taxon>Dothideomycetes</taxon>
        <taxon>Pleosporomycetidae</taxon>
        <taxon>Venturiales</taxon>
        <taxon>Venturiaceae</taxon>
        <taxon>Venturia</taxon>
    </lineage>
</organism>
<feature type="region of interest" description="Disordered" evidence="1">
    <location>
        <begin position="199"/>
        <end position="235"/>
    </location>
</feature>
<evidence type="ECO:0000256" key="1">
    <source>
        <dbReference type="SAM" id="MobiDB-lite"/>
    </source>
</evidence>